<evidence type="ECO:0000256" key="1">
    <source>
        <dbReference type="ARBA" id="ARBA00004651"/>
    </source>
</evidence>
<dbReference type="Proteomes" id="UP001597059">
    <property type="component" value="Unassembled WGS sequence"/>
</dbReference>
<feature type="transmembrane region" description="Helical" evidence="8">
    <location>
        <begin position="328"/>
        <end position="348"/>
    </location>
</feature>
<dbReference type="Gene3D" id="1.10.3470.10">
    <property type="entry name" value="ABC transporter involved in vitamin B12 uptake, BtuC"/>
    <property type="match status" value="1"/>
</dbReference>
<feature type="transmembrane region" description="Helical" evidence="8">
    <location>
        <begin position="140"/>
        <end position="159"/>
    </location>
</feature>
<dbReference type="Pfam" id="PF01032">
    <property type="entry name" value="FecCD"/>
    <property type="match status" value="1"/>
</dbReference>
<dbReference type="PANTHER" id="PTHR30472:SF24">
    <property type="entry name" value="FERRIC ENTEROBACTIN TRANSPORT SYSTEM PERMEASE PROTEIN FEPG"/>
    <property type="match status" value="1"/>
</dbReference>
<keyword evidence="3" id="KW-0813">Transport</keyword>
<feature type="transmembrane region" description="Helical" evidence="8">
    <location>
        <begin position="171"/>
        <end position="192"/>
    </location>
</feature>
<dbReference type="EMBL" id="JBHTMN010000011">
    <property type="protein sequence ID" value="MFD1383657.1"/>
    <property type="molecule type" value="Genomic_DNA"/>
</dbReference>
<keyword evidence="4" id="KW-1003">Cell membrane</keyword>
<evidence type="ECO:0000256" key="7">
    <source>
        <dbReference type="ARBA" id="ARBA00023136"/>
    </source>
</evidence>
<evidence type="ECO:0000256" key="5">
    <source>
        <dbReference type="ARBA" id="ARBA00022692"/>
    </source>
</evidence>
<dbReference type="CDD" id="cd06550">
    <property type="entry name" value="TM_ABC_iron-siderophores_like"/>
    <property type="match status" value="1"/>
</dbReference>
<keyword evidence="10" id="KW-1185">Reference proteome</keyword>
<feature type="transmembrane region" description="Helical" evidence="8">
    <location>
        <begin position="82"/>
        <end position="102"/>
    </location>
</feature>
<keyword evidence="7 8" id="KW-0472">Membrane</keyword>
<evidence type="ECO:0000256" key="6">
    <source>
        <dbReference type="ARBA" id="ARBA00022989"/>
    </source>
</evidence>
<name>A0ABW4B0E1_9GAMM</name>
<comment type="caution">
    <text evidence="9">The sequence shown here is derived from an EMBL/GenBank/DDBJ whole genome shotgun (WGS) entry which is preliminary data.</text>
</comment>
<comment type="similarity">
    <text evidence="2">Belongs to the binding-protein-dependent transport system permease family. FecCD subfamily.</text>
</comment>
<feature type="transmembrane region" description="Helical" evidence="8">
    <location>
        <begin position="212"/>
        <end position="234"/>
    </location>
</feature>
<dbReference type="SUPFAM" id="SSF81345">
    <property type="entry name" value="ABC transporter involved in vitamin B12 uptake, BtuC"/>
    <property type="match status" value="1"/>
</dbReference>
<evidence type="ECO:0000256" key="4">
    <source>
        <dbReference type="ARBA" id="ARBA00022475"/>
    </source>
</evidence>
<dbReference type="InterPro" id="IPR000522">
    <property type="entry name" value="ABC_transptr_permease_BtuC"/>
</dbReference>
<dbReference type="PANTHER" id="PTHR30472">
    <property type="entry name" value="FERRIC ENTEROBACTIN TRANSPORT SYSTEM PERMEASE PROTEIN"/>
    <property type="match status" value="1"/>
</dbReference>
<gene>
    <name evidence="9" type="ORF">ACFQ45_09780</name>
</gene>
<keyword evidence="5 8" id="KW-0812">Transmembrane</keyword>
<evidence type="ECO:0000313" key="9">
    <source>
        <dbReference type="EMBL" id="MFD1383657.1"/>
    </source>
</evidence>
<evidence type="ECO:0000313" key="10">
    <source>
        <dbReference type="Proteomes" id="UP001597059"/>
    </source>
</evidence>
<feature type="transmembrane region" description="Helical" evidence="8">
    <location>
        <begin position="265"/>
        <end position="287"/>
    </location>
</feature>
<feature type="transmembrane region" description="Helical" evidence="8">
    <location>
        <begin position="25"/>
        <end position="48"/>
    </location>
</feature>
<feature type="transmembrane region" description="Helical" evidence="8">
    <location>
        <begin position="241"/>
        <end position="259"/>
    </location>
</feature>
<evidence type="ECO:0000256" key="3">
    <source>
        <dbReference type="ARBA" id="ARBA00022448"/>
    </source>
</evidence>
<organism evidence="9 10">
    <name type="scientific">Rhodanobacter aciditrophus</name>
    <dbReference type="NCBI Taxonomy" id="1623218"/>
    <lineage>
        <taxon>Bacteria</taxon>
        <taxon>Pseudomonadati</taxon>
        <taxon>Pseudomonadota</taxon>
        <taxon>Gammaproteobacteria</taxon>
        <taxon>Lysobacterales</taxon>
        <taxon>Rhodanobacteraceae</taxon>
        <taxon>Rhodanobacter</taxon>
    </lineage>
</organism>
<evidence type="ECO:0000256" key="8">
    <source>
        <dbReference type="SAM" id="Phobius"/>
    </source>
</evidence>
<evidence type="ECO:0000256" key="2">
    <source>
        <dbReference type="ARBA" id="ARBA00007935"/>
    </source>
</evidence>
<dbReference type="RefSeq" id="WP_377367130.1">
    <property type="nucleotide sequence ID" value="NZ_JBHTMN010000011.1"/>
</dbReference>
<feature type="transmembrane region" description="Helical" evidence="8">
    <location>
        <begin position="299"/>
        <end position="316"/>
    </location>
</feature>
<feature type="transmembrane region" description="Helical" evidence="8">
    <location>
        <begin position="114"/>
        <end position="134"/>
    </location>
</feature>
<dbReference type="InterPro" id="IPR037294">
    <property type="entry name" value="ABC_BtuC-like"/>
</dbReference>
<keyword evidence="6 8" id="KW-1133">Transmembrane helix</keyword>
<protein>
    <submittedName>
        <fullName evidence="9">FecCD family ABC transporter permease</fullName>
    </submittedName>
</protein>
<proteinExistence type="inferred from homology"/>
<comment type="subcellular location">
    <subcellularLocation>
        <location evidence="1">Cell membrane</location>
        <topology evidence="1">Multi-pass membrane protein</topology>
    </subcellularLocation>
</comment>
<accession>A0ABW4B0E1</accession>
<reference evidence="10" key="1">
    <citation type="journal article" date="2019" name="Int. J. Syst. Evol. Microbiol.">
        <title>The Global Catalogue of Microorganisms (GCM) 10K type strain sequencing project: providing services to taxonomists for standard genome sequencing and annotation.</title>
        <authorList>
            <consortium name="The Broad Institute Genomics Platform"/>
            <consortium name="The Broad Institute Genome Sequencing Center for Infectious Disease"/>
            <person name="Wu L."/>
            <person name="Ma J."/>
        </authorList>
    </citation>
    <scope>NUCLEOTIDE SEQUENCE [LARGE SCALE GENOMIC DNA]</scope>
    <source>
        <strain evidence="10">JCM 30774</strain>
    </source>
</reference>
<sequence length="356" mass="37206">MWFIDTFQPKRLVIRALDERLSIRLGIRALGVLLLLWVLCALLIMLSLSLGSYPLSFEQLSQALFGGASSESVNTIVWSFRFPRVLAAMLVGAMLALSGAALQSATRNPLADPSLVGISQGAGVAVVLATVLWPEGVEAWRAWLALLGALVIAGVIQWLSGSRQGKGSIRFILMGIGVAAFINAITSALMTYGKIDQAMSALAWLSGSINGVDWSDVGLLAVWFAVMLPIVMTVSRAMPTLAMGEATAVGLGVSLIRLRTGLICLAVGLAAVATAVVGPLGFIGLIAPHITRRLCHSGSGLQLLICASVGAVIVALADLLGRTLVDPIQIPAGLMTAMIGVPVFILLLRRGHAAQG</sequence>